<dbReference type="AlphaFoldDB" id="A0A8S0WY82"/>
<feature type="region of interest" description="Disordered" evidence="1">
    <location>
        <begin position="1"/>
        <end position="45"/>
    </location>
</feature>
<sequence length="177" mass="19957">MDSSLLDKKVLPPSYQATTTTTTSSQPQATTPMSIPNGGNRNVRNLPLDEEGKRDWSFDILDCLGDVDTYCLSCWCPCIAHAHNRRRLLYLNAYGVPHPNRERIVEGDSVIYAAFEAFFSAGWLLQIFTRGGIRERYNIQGNGAHDCIATFCCQTCDLVQGSRELRLEEESFENQRS</sequence>
<dbReference type="NCBIfam" id="TIGR01571">
    <property type="entry name" value="A_thal_Cys_rich"/>
    <property type="match status" value="1"/>
</dbReference>
<dbReference type="Proteomes" id="UP000467700">
    <property type="component" value="Unassembled WGS sequence"/>
</dbReference>
<keyword evidence="3" id="KW-1185">Reference proteome</keyword>
<dbReference type="PANTHER" id="PTHR15907">
    <property type="entry name" value="DUF614 FAMILY PROTEIN-RELATED"/>
    <property type="match status" value="1"/>
</dbReference>
<comment type="caution">
    <text evidence="2">The sequence shown here is derived from an EMBL/GenBank/DDBJ whole genome shotgun (WGS) entry which is preliminary data.</text>
</comment>
<feature type="compositionally biased region" description="Basic and acidic residues" evidence="1">
    <location>
        <begin position="1"/>
        <end position="10"/>
    </location>
</feature>
<feature type="compositionally biased region" description="Polar residues" evidence="1">
    <location>
        <begin position="33"/>
        <end position="43"/>
    </location>
</feature>
<name>A0A8S0WY82_CYCAE</name>
<dbReference type="OrthoDB" id="1045822at2759"/>
<evidence type="ECO:0000256" key="1">
    <source>
        <dbReference type="SAM" id="MobiDB-lite"/>
    </source>
</evidence>
<feature type="compositionally biased region" description="Low complexity" evidence="1">
    <location>
        <begin position="17"/>
        <end position="32"/>
    </location>
</feature>
<dbReference type="EMBL" id="CACVBS010000069">
    <property type="protein sequence ID" value="CAA7268706.1"/>
    <property type="molecule type" value="Genomic_DNA"/>
</dbReference>
<dbReference type="InterPro" id="IPR006461">
    <property type="entry name" value="PLAC_motif_containing"/>
</dbReference>
<accession>A0A8S0WY82</accession>
<evidence type="ECO:0000313" key="2">
    <source>
        <dbReference type="EMBL" id="CAA7268706.1"/>
    </source>
</evidence>
<gene>
    <name evidence="2" type="ORF">AAE3_LOCUS10920</name>
</gene>
<protein>
    <submittedName>
        <fullName evidence="2">Uncharacterized protein</fullName>
    </submittedName>
</protein>
<proteinExistence type="predicted"/>
<organism evidence="2 3">
    <name type="scientific">Cyclocybe aegerita</name>
    <name type="common">Black poplar mushroom</name>
    <name type="synonym">Agrocybe aegerita</name>
    <dbReference type="NCBI Taxonomy" id="1973307"/>
    <lineage>
        <taxon>Eukaryota</taxon>
        <taxon>Fungi</taxon>
        <taxon>Dikarya</taxon>
        <taxon>Basidiomycota</taxon>
        <taxon>Agaricomycotina</taxon>
        <taxon>Agaricomycetes</taxon>
        <taxon>Agaricomycetidae</taxon>
        <taxon>Agaricales</taxon>
        <taxon>Agaricineae</taxon>
        <taxon>Bolbitiaceae</taxon>
        <taxon>Cyclocybe</taxon>
    </lineage>
</organism>
<dbReference type="Pfam" id="PF04749">
    <property type="entry name" value="PLAC8"/>
    <property type="match status" value="1"/>
</dbReference>
<evidence type="ECO:0000313" key="3">
    <source>
        <dbReference type="Proteomes" id="UP000467700"/>
    </source>
</evidence>
<reference evidence="2 3" key="1">
    <citation type="submission" date="2020-01" db="EMBL/GenBank/DDBJ databases">
        <authorList>
            <person name="Gupta K D."/>
        </authorList>
    </citation>
    <scope>NUCLEOTIDE SEQUENCE [LARGE SCALE GENOMIC DNA]</scope>
</reference>